<accession>A0A815LR19</accession>
<dbReference type="Proteomes" id="UP000663864">
    <property type="component" value="Unassembled WGS sequence"/>
</dbReference>
<reference evidence="1" key="1">
    <citation type="submission" date="2021-02" db="EMBL/GenBank/DDBJ databases">
        <authorList>
            <person name="Nowell W R."/>
        </authorList>
    </citation>
    <scope>NUCLEOTIDE SEQUENCE</scope>
</reference>
<organism evidence="1 2">
    <name type="scientific">Rotaria sordida</name>
    <dbReference type="NCBI Taxonomy" id="392033"/>
    <lineage>
        <taxon>Eukaryota</taxon>
        <taxon>Metazoa</taxon>
        <taxon>Spiralia</taxon>
        <taxon>Gnathifera</taxon>
        <taxon>Rotifera</taxon>
        <taxon>Eurotatoria</taxon>
        <taxon>Bdelloidea</taxon>
        <taxon>Philodinida</taxon>
        <taxon>Philodinidae</taxon>
        <taxon>Rotaria</taxon>
    </lineage>
</organism>
<dbReference type="EMBL" id="CAJNOT010004060">
    <property type="protein sequence ID" value="CAF1413897.1"/>
    <property type="molecule type" value="Genomic_DNA"/>
</dbReference>
<dbReference type="InterPro" id="IPR036047">
    <property type="entry name" value="F-box-like_dom_sf"/>
</dbReference>
<evidence type="ECO:0000313" key="2">
    <source>
        <dbReference type="Proteomes" id="UP000663864"/>
    </source>
</evidence>
<evidence type="ECO:0000313" key="1">
    <source>
        <dbReference type="EMBL" id="CAF1413897.1"/>
    </source>
</evidence>
<protein>
    <recommendedName>
        <fullName evidence="3">F-box domain-containing protein</fullName>
    </recommendedName>
</protein>
<evidence type="ECO:0008006" key="3">
    <source>
        <dbReference type="Google" id="ProtNLM"/>
    </source>
</evidence>
<gene>
    <name evidence="1" type="ORF">ZHD862_LOCUS33649</name>
</gene>
<name>A0A815LR19_9BILA</name>
<dbReference type="AlphaFoldDB" id="A0A815LR19"/>
<dbReference type="SUPFAM" id="SSF81383">
    <property type="entry name" value="F-box domain"/>
    <property type="match status" value="1"/>
</dbReference>
<sequence>MTYLDADRWEELILKYLPQLEKFYSKYEIFFNIDDENSMYLGKSYQLASSFWIGRKWVSENEINQSIISIESLSNECFYEIFDYLDGCEIFQAFSNLNHRFQQLLGSSSLLFKIKFHRSTSEDILINNYQEPIRFNKNQIFSIH</sequence>
<comment type="caution">
    <text evidence="1">The sequence shown here is derived from an EMBL/GenBank/DDBJ whole genome shotgun (WGS) entry which is preliminary data.</text>
</comment>
<proteinExistence type="predicted"/>